<evidence type="ECO:0000256" key="1">
    <source>
        <dbReference type="ARBA" id="ARBA00006479"/>
    </source>
</evidence>
<dbReference type="STRING" id="667128.HMPREF0621_1388"/>
<organism evidence="2 3">
    <name type="scientific">Pasteurella dagmatis ATCC 43325</name>
    <dbReference type="NCBI Taxonomy" id="667128"/>
    <lineage>
        <taxon>Bacteria</taxon>
        <taxon>Pseudomonadati</taxon>
        <taxon>Pseudomonadota</taxon>
        <taxon>Gammaproteobacteria</taxon>
        <taxon>Pasteurellales</taxon>
        <taxon>Pasteurellaceae</taxon>
        <taxon>Pasteurella</taxon>
    </lineage>
</organism>
<proteinExistence type="inferred from homology"/>
<dbReference type="GO" id="GO:0006351">
    <property type="term" value="P:DNA-templated transcription"/>
    <property type="evidence" value="ECO:0007669"/>
    <property type="project" value="TreeGrafter"/>
</dbReference>
<dbReference type="AlphaFoldDB" id="C9PQW4"/>
<comment type="caution">
    <text evidence="2">The sequence shown here is derived from an EMBL/GenBank/DDBJ whole genome shotgun (WGS) entry which is preliminary data.</text>
</comment>
<dbReference type="Pfam" id="PF00480">
    <property type="entry name" value="ROK"/>
    <property type="match status" value="1"/>
</dbReference>
<evidence type="ECO:0008006" key="4">
    <source>
        <dbReference type="Google" id="ProtNLM"/>
    </source>
</evidence>
<sequence>MPKIRKEDKLPLRLKQLGKIYRLIEQFEEISRIDLSKLSRLAPATITALTRELIKEKLIVERAVQNTESRGRPAIGLCVSPFYWQSLCATLIENKFEIILSELDGVAIKHVAYPLNSEDLTNLDNVLTQHLESFLEEAKHECNHIITFSVAVGGVLDHQKNRLLKLGETELDIDLKALFSPYFKTPILITEYFQTWLLAESTLGSVINCDNVLFLQLDNGINFSVLSKGELLTNRFQVRSRIGKMYVPKHNELQDLISLDIPNDERYQLRNQITHRAIYPLIKHFYPETNKLDSTEKIRFLCEKANNGDETAQQIIFHIADSLAYILMNLVNIFGSEKIMLNASYLGSKDLFLTRLNKQLQLYLADTYTNVEVLTGKYEWNSPVIAASAIKQSIYDGSLLGHFIRS</sequence>
<dbReference type="GO" id="GO:0003677">
    <property type="term" value="F:DNA binding"/>
    <property type="evidence" value="ECO:0007669"/>
    <property type="project" value="TreeGrafter"/>
</dbReference>
<dbReference type="SUPFAM" id="SSF46785">
    <property type="entry name" value="Winged helix' DNA-binding domain"/>
    <property type="match status" value="1"/>
</dbReference>
<comment type="similarity">
    <text evidence="1">Belongs to the ROK (NagC/XylR) family.</text>
</comment>
<name>C9PQW4_9PAST</name>
<dbReference type="InterPro" id="IPR000600">
    <property type="entry name" value="ROK"/>
</dbReference>
<reference evidence="2 3" key="1">
    <citation type="submission" date="2009-10" db="EMBL/GenBank/DDBJ databases">
        <authorList>
            <person name="Muzny D."/>
            <person name="Qin X."/>
            <person name="Deng J."/>
            <person name="Jiang H."/>
            <person name="Liu Y."/>
            <person name="Qu J."/>
            <person name="Song X.-Z."/>
            <person name="Zhang L."/>
            <person name="Thornton R."/>
            <person name="Coyle M."/>
            <person name="Francisco L."/>
            <person name="Jackson L."/>
            <person name="Javaid M."/>
            <person name="Korchina V."/>
            <person name="Kovar C."/>
            <person name="Mata R."/>
            <person name="Mathew T."/>
            <person name="Ngo R."/>
            <person name="Nguyen L."/>
            <person name="Nguyen N."/>
            <person name="Okwuonu G."/>
            <person name="Ongeri F."/>
            <person name="Pham C."/>
            <person name="Simmons D."/>
            <person name="Wilczek-Boney K."/>
            <person name="Hale W."/>
            <person name="Jakkamsetti A."/>
            <person name="Pham P."/>
            <person name="Ruth R."/>
            <person name="San Lucas F."/>
            <person name="Warren J."/>
            <person name="Zhang J."/>
            <person name="Zhao Z."/>
            <person name="Zhou C."/>
            <person name="Zhu D."/>
            <person name="Lee S."/>
            <person name="Bess C."/>
            <person name="Blankenburg K."/>
            <person name="Forbes L."/>
            <person name="Fu Q."/>
            <person name="Gubbala S."/>
            <person name="Hirani K."/>
            <person name="Jayaseelan J.C."/>
            <person name="Lara F."/>
            <person name="Munidasa M."/>
            <person name="Palculict T."/>
            <person name="Patil S."/>
            <person name="Pu L.-L."/>
            <person name="Saada N."/>
            <person name="Tang L."/>
            <person name="Weissenberger G."/>
            <person name="Zhu Y."/>
            <person name="Hemphill L."/>
            <person name="Shang Y."/>
            <person name="Youmans B."/>
            <person name="Ayvaz T."/>
            <person name="Ross M."/>
            <person name="Santibanez J."/>
            <person name="Aqrawi P."/>
            <person name="Gross S."/>
            <person name="Joshi V."/>
            <person name="Fowler G."/>
            <person name="Nazareth L."/>
            <person name="Reid J."/>
            <person name="Worley K."/>
            <person name="Petrosino J."/>
            <person name="Highlander S."/>
            <person name="Gibbs R."/>
        </authorList>
    </citation>
    <scope>NUCLEOTIDE SEQUENCE [LARGE SCALE GENOMIC DNA]</scope>
    <source>
        <strain evidence="2 3">ATCC 43325</strain>
    </source>
</reference>
<dbReference type="InterPro" id="IPR036388">
    <property type="entry name" value="WH-like_DNA-bd_sf"/>
</dbReference>
<dbReference type="SUPFAM" id="SSF53067">
    <property type="entry name" value="Actin-like ATPase domain"/>
    <property type="match status" value="2"/>
</dbReference>
<dbReference type="EMBL" id="ACZR01000014">
    <property type="protein sequence ID" value="EEX49865.1"/>
    <property type="molecule type" value="Genomic_DNA"/>
</dbReference>
<dbReference type="InterPro" id="IPR036390">
    <property type="entry name" value="WH_DNA-bd_sf"/>
</dbReference>
<protein>
    <recommendedName>
        <fullName evidence="4">ROK family protein</fullName>
    </recommendedName>
</protein>
<accession>C9PQW4</accession>
<gene>
    <name evidence="2" type="ORF">HMPREF0621_1388</name>
</gene>
<dbReference type="InterPro" id="IPR043129">
    <property type="entry name" value="ATPase_NBD"/>
</dbReference>
<keyword evidence="3" id="KW-1185">Reference proteome</keyword>
<evidence type="ECO:0000313" key="2">
    <source>
        <dbReference type="EMBL" id="EEX49865.1"/>
    </source>
</evidence>
<dbReference type="Gene3D" id="1.10.10.10">
    <property type="entry name" value="Winged helix-like DNA-binding domain superfamily/Winged helix DNA-binding domain"/>
    <property type="match status" value="1"/>
</dbReference>
<dbReference type="PANTHER" id="PTHR18964:SF149">
    <property type="entry name" value="BIFUNCTIONAL UDP-N-ACETYLGLUCOSAMINE 2-EPIMERASE_N-ACETYLMANNOSAMINE KINASE"/>
    <property type="match status" value="1"/>
</dbReference>
<dbReference type="PANTHER" id="PTHR18964">
    <property type="entry name" value="ROK (REPRESSOR, ORF, KINASE) FAMILY"/>
    <property type="match status" value="1"/>
</dbReference>
<evidence type="ECO:0000313" key="3">
    <source>
        <dbReference type="Proteomes" id="UP000005519"/>
    </source>
</evidence>
<dbReference type="Gene3D" id="3.30.420.40">
    <property type="match status" value="2"/>
</dbReference>
<dbReference type="OrthoDB" id="3189808at2"/>
<dbReference type="HOGENOM" id="CLU_784439_0_0_6"/>
<dbReference type="RefSeq" id="WP_005762160.1">
    <property type="nucleotide sequence ID" value="NZ_GG704810.1"/>
</dbReference>
<dbReference type="Proteomes" id="UP000005519">
    <property type="component" value="Unassembled WGS sequence"/>
</dbReference>